<keyword evidence="1" id="KW-0479">Metal-binding</keyword>
<feature type="region of interest" description="Disordered" evidence="6">
    <location>
        <begin position="75"/>
        <end position="102"/>
    </location>
</feature>
<evidence type="ECO:0000256" key="2">
    <source>
        <dbReference type="ARBA" id="ARBA00023015"/>
    </source>
</evidence>
<dbReference type="Pfam" id="PF04082">
    <property type="entry name" value="Fungal_trans"/>
    <property type="match status" value="1"/>
</dbReference>
<dbReference type="Proteomes" id="UP001610563">
    <property type="component" value="Unassembled WGS sequence"/>
</dbReference>
<evidence type="ECO:0000259" key="7">
    <source>
        <dbReference type="PROSITE" id="PS50048"/>
    </source>
</evidence>
<dbReference type="EMBL" id="JBFTWV010000139">
    <property type="protein sequence ID" value="KAL2785602.1"/>
    <property type="molecule type" value="Genomic_DNA"/>
</dbReference>
<comment type="caution">
    <text evidence="8">The sequence shown here is derived from an EMBL/GenBank/DDBJ whole genome shotgun (WGS) entry which is preliminary data.</text>
</comment>
<accession>A0ABR4FQR9</accession>
<feature type="compositionally biased region" description="Basic and acidic residues" evidence="6">
    <location>
        <begin position="87"/>
        <end position="101"/>
    </location>
</feature>
<feature type="compositionally biased region" description="Polar residues" evidence="6">
    <location>
        <begin position="75"/>
        <end position="86"/>
    </location>
</feature>
<dbReference type="SUPFAM" id="SSF57701">
    <property type="entry name" value="Zn2/Cys6 DNA-binding domain"/>
    <property type="match status" value="1"/>
</dbReference>
<sequence>MRRMRRTEVACAECRRRKLKCEGTRPSCLRCQTYRLECSYKPPASIVRGAGLGRGDLLKRIESLEESLRAVTANQQMQVSPSISTAEQKRGIAEDAERETADEGIPVDELSTQALTEATDGEVGYFGPSSNYAMFRLLSRLFTRTAMQILPAQNHTVQGFKLNPCSDCDERQRQRQRHNHTHCVGEIPSSDSVYHMPLLGDAMALFDRYFSTIGVVLPYIEKAAVVRDYHTAMQLEPSKQRRTSLAVLNIVWAHAAASLHSPLQETFYKRAVALLDSRDLERPSYELVQVLLLLVEYKQNHQRSISSYTAHALCVKAAFHIGLHSRAVRVSSSSVEDGTLRLRLWNGVLKNERKVYPSLLFDRPHTNIACRIMNITQGRPSMVPHSIPADEDELVRHDNQNVSDVYMGTMGSSYAIIGQALESLYDENIDLADRSQSQTLLAKWTEVTSKIDEFRDRLSTLEGPVSGSELPGLLTTTQATGDGQRLAVRILLSIHVTRLSMLANFPLIIHGLFLGTQLDGRLENPSSLRVNRMHQALTMILHEDWDAAREVCAVISALSTYHKLFVDEFGAWYTCNYTMLTVTLHFLAQLLMKKHDPHNLPALTLLEIRHQIESSLSVMEHIGKNSLITQKAGCCIERMLVVLDTLDYVIQDIARFSQELLEQIGRDEDASSELDPSFLDLYSRIPVCE</sequence>
<feature type="domain" description="Zn(2)-C6 fungal-type" evidence="7">
    <location>
        <begin position="10"/>
        <end position="40"/>
    </location>
</feature>
<dbReference type="PANTHER" id="PTHR47424:SF3">
    <property type="entry name" value="REGULATORY PROTEIN GAL4"/>
    <property type="match status" value="1"/>
</dbReference>
<dbReference type="PROSITE" id="PS00463">
    <property type="entry name" value="ZN2_CY6_FUNGAL_1"/>
    <property type="match status" value="1"/>
</dbReference>
<dbReference type="CDD" id="cd00067">
    <property type="entry name" value="GAL4"/>
    <property type="match status" value="1"/>
</dbReference>
<name>A0ABR4FQR9_9EURO</name>
<proteinExistence type="predicted"/>
<evidence type="ECO:0000256" key="6">
    <source>
        <dbReference type="SAM" id="MobiDB-lite"/>
    </source>
</evidence>
<keyword evidence="5" id="KW-0539">Nucleus</keyword>
<dbReference type="PROSITE" id="PS50048">
    <property type="entry name" value="ZN2_CY6_FUNGAL_2"/>
    <property type="match status" value="1"/>
</dbReference>
<dbReference type="SMART" id="SM00066">
    <property type="entry name" value="GAL4"/>
    <property type="match status" value="1"/>
</dbReference>
<dbReference type="InterPro" id="IPR007219">
    <property type="entry name" value="XnlR_reg_dom"/>
</dbReference>
<dbReference type="InterPro" id="IPR001138">
    <property type="entry name" value="Zn2Cys6_DnaBD"/>
</dbReference>
<dbReference type="InterPro" id="IPR036864">
    <property type="entry name" value="Zn2-C6_fun-type_DNA-bd_sf"/>
</dbReference>
<dbReference type="PANTHER" id="PTHR47424">
    <property type="entry name" value="REGULATORY PROTEIN GAL4"/>
    <property type="match status" value="1"/>
</dbReference>
<keyword evidence="4" id="KW-0804">Transcription</keyword>
<dbReference type="CDD" id="cd12148">
    <property type="entry name" value="fungal_TF_MHR"/>
    <property type="match status" value="1"/>
</dbReference>
<keyword evidence="3" id="KW-0238">DNA-binding</keyword>
<organism evidence="8 9">
    <name type="scientific">Aspergillus keveii</name>
    <dbReference type="NCBI Taxonomy" id="714993"/>
    <lineage>
        <taxon>Eukaryota</taxon>
        <taxon>Fungi</taxon>
        <taxon>Dikarya</taxon>
        <taxon>Ascomycota</taxon>
        <taxon>Pezizomycotina</taxon>
        <taxon>Eurotiomycetes</taxon>
        <taxon>Eurotiomycetidae</taxon>
        <taxon>Eurotiales</taxon>
        <taxon>Aspergillaceae</taxon>
        <taxon>Aspergillus</taxon>
        <taxon>Aspergillus subgen. Nidulantes</taxon>
    </lineage>
</organism>
<keyword evidence="9" id="KW-1185">Reference proteome</keyword>
<dbReference type="Gene3D" id="4.10.240.10">
    <property type="entry name" value="Zn(2)-C6 fungal-type DNA-binding domain"/>
    <property type="match status" value="1"/>
</dbReference>
<evidence type="ECO:0000256" key="1">
    <source>
        <dbReference type="ARBA" id="ARBA00022723"/>
    </source>
</evidence>
<evidence type="ECO:0000256" key="5">
    <source>
        <dbReference type="ARBA" id="ARBA00023242"/>
    </source>
</evidence>
<evidence type="ECO:0000256" key="3">
    <source>
        <dbReference type="ARBA" id="ARBA00023125"/>
    </source>
</evidence>
<dbReference type="InterPro" id="IPR051127">
    <property type="entry name" value="Fungal_SecMet_Regulators"/>
</dbReference>
<keyword evidence="2" id="KW-0805">Transcription regulation</keyword>
<evidence type="ECO:0000313" key="8">
    <source>
        <dbReference type="EMBL" id="KAL2785602.1"/>
    </source>
</evidence>
<evidence type="ECO:0000313" key="9">
    <source>
        <dbReference type="Proteomes" id="UP001610563"/>
    </source>
</evidence>
<dbReference type="Pfam" id="PF00172">
    <property type="entry name" value="Zn_clus"/>
    <property type="match status" value="1"/>
</dbReference>
<protein>
    <recommendedName>
        <fullName evidence="7">Zn(2)-C6 fungal-type domain-containing protein</fullName>
    </recommendedName>
</protein>
<evidence type="ECO:0000256" key="4">
    <source>
        <dbReference type="ARBA" id="ARBA00023163"/>
    </source>
</evidence>
<gene>
    <name evidence="8" type="ORF">BJX66DRAFT_347334</name>
</gene>
<reference evidence="8 9" key="1">
    <citation type="submission" date="2024-07" db="EMBL/GenBank/DDBJ databases">
        <title>Section-level genome sequencing and comparative genomics of Aspergillus sections Usti and Cavernicolus.</title>
        <authorList>
            <consortium name="Lawrence Berkeley National Laboratory"/>
            <person name="Nybo J.L."/>
            <person name="Vesth T.C."/>
            <person name="Theobald S."/>
            <person name="Frisvad J.C."/>
            <person name="Larsen T.O."/>
            <person name="Kjaerboelling I."/>
            <person name="Rothschild-Mancinelli K."/>
            <person name="Lyhne E.K."/>
            <person name="Kogle M.E."/>
            <person name="Barry K."/>
            <person name="Clum A."/>
            <person name="Na H."/>
            <person name="Ledsgaard L."/>
            <person name="Lin J."/>
            <person name="Lipzen A."/>
            <person name="Kuo A."/>
            <person name="Riley R."/>
            <person name="Mondo S."/>
            <person name="Labutti K."/>
            <person name="Haridas S."/>
            <person name="Pangalinan J."/>
            <person name="Salamov A.A."/>
            <person name="Simmons B.A."/>
            <person name="Magnuson J.K."/>
            <person name="Chen J."/>
            <person name="Drula E."/>
            <person name="Henrissat B."/>
            <person name="Wiebenga A."/>
            <person name="Lubbers R.J."/>
            <person name="Gomes A.C."/>
            <person name="Makela M.R."/>
            <person name="Stajich J."/>
            <person name="Grigoriev I.V."/>
            <person name="Mortensen U.H."/>
            <person name="De Vries R.P."/>
            <person name="Baker S.E."/>
            <person name="Andersen M.R."/>
        </authorList>
    </citation>
    <scope>NUCLEOTIDE SEQUENCE [LARGE SCALE GENOMIC DNA]</scope>
    <source>
        <strain evidence="8 9">CBS 209.92</strain>
    </source>
</reference>